<dbReference type="AlphaFoldDB" id="A0A1D7QXG6"/>
<dbReference type="Gene3D" id="3.40.50.150">
    <property type="entry name" value="Vaccinia Virus protein VP39"/>
    <property type="match status" value="1"/>
</dbReference>
<keyword evidence="2" id="KW-0808">Transferase</keyword>
<sequence>MAGDRFDPNEAARLLDPERKKLVDADWVAEKLGIEGKMNVIDLGAGNGYFTLPIAARTKGDVYAVDVEPEMLGMLSARVEEAGFEHVGYIQSDLEDVSLGDNVAERAVIAFVIHEVGDRVKAFKEMKRMLTKGGRGAVVEWARVDNPHAGPPQHERLAPDDVTADMKKAGLAVDEVVHHSEVYTIFFHIPV</sequence>
<reference evidence="2 3" key="1">
    <citation type="submission" date="2015-08" db="EMBL/GenBank/DDBJ databases">
        <title>The complete genome sequence of Bacillus beveridgei MLTeJB.</title>
        <authorList>
            <person name="Hanson T.E."/>
            <person name="Mesa C."/>
            <person name="Basesman S.M."/>
            <person name="Oremland R.S."/>
        </authorList>
    </citation>
    <scope>NUCLEOTIDE SEQUENCE [LARGE SCALE GENOMIC DNA]</scope>
    <source>
        <strain evidence="2 3">MLTeJB</strain>
    </source>
</reference>
<dbReference type="GO" id="GO:0032259">
    <property type="term" value="P:methylation"/>
    <property type="evidence" value="ECO:0007669"/>
    <property type="project" value="UniProtKB-KW"/>
</dbReference>
<dbReference type="KEGG" id="bbev:BBEV_2359"/>
<dbReference type="PATRIC" id="fig|632773.3.peg.2464"/>
<dbReference type="InterPro" id="IPR013216">
    <property type="entry name" value="Methyltransf_11"/>
</dbReference>
<keyword evidence="2" id="KW-0489">Methyltransferase</keyword>
<feature type="domain" description="Methyltransferase type 11" evidence="1">
    <location>
        <begin position="42"/>
        <end position="135"/>
    </location>
</feature>
<dbReference type="Proteomes" id="UP000094463">
    <property type="component" value="Chromosome"/>
</dbReference>
<dbReference type="CDD" id="cd02440">
    <property type="entry name" value="AdoMet_MTases"/>
    <property type="match status" value="1"/>
</dbReference>
<evidence type="ECO:0000259" key="1">
    <source>
        <dbReference type="Pfam" id="PF08241"/>
    </source>
</evidence>
<accession>A0A1D7QXG6</accession>
<dbReference type="RefSeq" id="WP_069365654.1">
    <property type="nucleotide sequence ID" value="NZ_CP012502.1"/>
</dbReference>
<dbReference type="OrthoDB" id="9784101at2"/>
<protein>
    <submittedName>
        <fullName evidence="2">SAM-dependent methyltransferase</fullName>
    </submittedName>
</protein>
<evidence type="ECO:0000313" key="3">
    <source>
        <dbReference type="Proteomes" id="UP000094463"/>
    </source>
</evidence>
<dbReference type="PANTHER" id="PTHR43861">
    <property type="entry name" value="TRANS-ACONITATE 2-METHYLTRANSFERASE-RELATED"/>
    <property type="match status" value="1"/>
</dbReference>
<dbReference type="Pfam" id="PF08241">
    <property type="entry name" value="Methyltransf_11"/>
    <property type="match status" value="1"/>
</dbReference>
<dbReference type="SUPFAM" id="SSF53335">
    <property type="entry name" value="S-adenosyl-L-methionine-dependent methyltransferases"/>
    <property type="match status" value="1"/>
</dbReference>
<evidence type="ECO:0000313" key="2">
    <source>
        <dbReference type="EMBL" id="AOM83700.1"/>
    </source>
</evidence>
<dbReference type="GO" id="GO:0008757">
    <property type="term" value="F:S-adenosylmethionine-dependent methyltransferase activity"/>
    <property type="evidence" value="ECO:0007669"/>
    <property type="project" value="InterPro"/>
</dbReference>
<dbReference type="STRING" id="632773.BBEV_2359"/>
<name>A0A1D7QXG6_9BACI</name>
<gene>
    <name evidence="2" type="primary">ubiE-2</name>
    <name evidence="2" type="ORF">BBEV_2359</name>
</gene>
<proteinExistence type="predicted"/>
<dbReference type="InterPro" id="IPR029063">
    <property type="entry name" value="SAM-dependent_MTases_sf"/>
</dbReference>
<dbReference type="EMBL" id="CP012502">
    <property type="protein sequence ID" value="AOM83700.1"/>
    <property type="molecule type" value="Genomic_DNA"/>
</dbReference>
<keyword evidence="3" id="KW-1185">Reference proteome</keyword>
<organism evidence="2 3">
    <name type="scientific">Salisediminibacterium beveridgei</name>
    <dbReference type="NCBI Taxonomy" id="632773"/>
    <lineage>
        <taxon>Bacteria</taxon>
        <taxon>Bacillati</taxon>
        <taxon>Bacillota</taxon>
        <taxon>Bacilli</taxon>
        <taxon>Bacillales</taxon>
        <taxon>Bacillaceae</taxon>
        <taxon>Salisediminibacterium</taxon>
    </lineage>
</organism>